<accession>L8J122</accession>
<dbReference type="Proteomes" id="UP000011080">
    <property type="component" value="Unassembled WGS sequence"/>
</dbReference>
<sequence>IIGRADIQGSKSNITTNTWPPQSRYPCGNFSDTSCLKPQRSTYG</sequence>
<gene>
    <name evidence="2" type="ORF">M91_17072</name>
</gene>
<protein>
    <recommendedName>
        <fullName evidence="4">Senescence-associated protein</fullName>
    </recommendedName>
</protein>
<dbReference type="AlphaFoldDB" id="L8J122"/>
<dbReference type="EMBL" id="JH880322">
    <property type="protein sequence ID" value="ELR62590.1"/>
    <property type="molecule type" value="Genomic_DNA"/>
</dbReference>
<feature type="region of interest" description="Disordered" evidence="1">
    <location>
        <begin position="1"/>
        <end position="25"/>
    </location>
</feature>
<proteinExistence type="predicted"/>
<name>L8J122_9CETA</name>
<evidence type="ECO:0000256" key="1">
    <source>
        <dbReference type="SAM" id="MobiDB-lite"/>
    </source>
</evidence>
<evidence type="ECO:0000313" key="2">
    <source>
        <dbReference type="EMBL" id="ELR62590.1"/>
    </source>
</evidence>
<evidence type="ECO:0008006" key="4">
    <source>
        <dbReference type="Google" id="ProtNLM"/>
    </source>
</evidence>
<organism evidence="2 3">
    <name type="scientific">Bos mutus</name>
    <name type="common">wild yak</name>
    <dbReference type="NCBI Taxonomy" id="72004"/>
    <lineage>
        <taxon>Eukaryota</taxon>
        <taxon>Metazoa</taxon>
        <taxon>Chordata</taxon>
        <taxon>Craniata</taxon>
        <taxon>Vertebrata</taxon>
        <taxon>Euteleostomi</taxon>
        <taxon>Mammalia</taxon>
        <taxon>Eutheria</taxon>
        <taxon>Laurasiatheria</taxon>
        <taxon>Artiodactyla</taxon>
        <taxon>Ruminantia</taxon>
        <taxon>Pecora</taxon>
        <taxon>Bovidae</taxon>
        <taxon>Bovinae</taxon>
        <taxon>Bos</taxon>
    </lineage>
</organism>
<feature type="non-terminal residue" evidence="2">
    <location>
        <position position="1"/>
    </location>
</feature>
<reference evidence="2 3" key="1">
    <citation type="journal article" date="2012" name="Nat. Genet.">
        <title>The yak genome and adaptation to life at high altitude.</title>
        <authorList>
            <person name="Qiu Q."/>
            <person name="Zhang G."/>
            <person name="Ma T."/>
            <person name="Qian W."/>
            <person name="Wang J."/>
            <person name="Ye Z."/>
            <person name="Cao C."/>
            <person name="Hu Q."/>
            <person name="Kim J."/>
            <person name="Larkin D.M."/>
            <person name="Auvil L."/>
            <person name="Capitanu B."/>
            <person name="Ma J."/>
            <person name="Lewin H.A."/>
            <person name="Qian X."/>
            <person name="Lang Y."/>
            <person name="Zhou R."/>
            <person name="Wang L."/>
            <person name="Wang K."/>
            <person name="Xia J."/>
            <person name="Liao S."/>
            <person name="Pan S."/>
            <person name="Lu X."/>
            <person name="Hou H."/>
            <person name="Wang Y."/>
            <person name="Zang X."/>
            <person name="Yin Y."/>
            <person name="Ma H."/>
            <person name="Zhang J."/>
            <person name="Wang Z."/>
            <person name="Zhang Y."/>
            <person name="Zhang D."/>
            <person name="Yonezawa T."/>
            <person name="Hasegawa M."/>
            <person name="Zhong Y."/>
            <person name="Liu W."/>
            <person name="Zhang Y."/>
            <person name="Huang Z."/>
            <person name="Zhang S."/>
            <person name="Long R."/>
            <person name="Yang H."/>
            <person name="Wang J."/>
            <person name="Lenstra J.A."/>
            <person name="Cooper D.N."/>
            <person name="Wu Y."/>
            <person name="Wang J."/>
            <person name="Shi P."/>
            <person name="Wang J."/>
            <person name="Liu J."/>
        </authorList>
    </citation>
    <scope>NUCLEOTIDE SEQUENCE [LARGE SCALE GENOMIC DNA]</scope>
    <source>
        <strain evidence="3">yakQH1</strain>
    </source>
</reference>
<feature type="compositionally biased region" description="Polar residues" evidence="1">
    <location>
        <begin position="9"/>
        <end position="21"/>
    </location>
</feature>
<evidence type="ECO:0000313" key="3">
    <source>
        <dbReference type="Proteomes" id="UP000011080"/>
    </source>
</evidence>